<sequence>MSARGSQKGDGEEAVEISKLLISQEKQRADLEARQCNEINKFHTWVEEEILAVCRMDTPQQATQGQQAKEKSVCEYLLNKRYGKE</sequence>
<evidence type="ECO:0000313" key="1">
    <source>
        <dbReference type="EMBL" id="KNC70870.1"/>
    </source>
</evidence>
<gene>
    <name evidence="1" type="ORF">SARC_16598</name>
</gene>
<accession>A0A0L0F2C2</accession>
<dbReference type="EMBL" id="KQ250061">
    <property type="protein sequence ID" value="KNC70870.1"/>
    <property type="molecule type" value="Genomic_DNA"/>
</dbReference>
<organism evidence="1 2">
    <name type="scientific">Sphaeroforma arctica JP610</name>
    <dbReference type="NCBI Taxonomy" id="667725"/>
    <lineage>
        <taxon>Eukaryota</taxon>
        <taxon>Ichthyosporea</taxon>
        <taxon>Ichthyophonida</taxon>
        <taxon>Sphaeroforma</taxon>
    </lineage>
</organism>
<name>A0A0L0F2C2_9EUKA</name>
<dbReference type="AlphaFoldDB" id="A0A0L0F2C2"/>
<proteinExistence type="predicted"/>
<protein>
    <submittedName>
        <fullName evidence="1">Uncharacterized protein</fullName>
    </submittedName>
</protein>
<keyword evidence="2" id="KW-1185">Reference proteome</keyword>
<dbReference type="Proteomes" id="UP000054560">
    <property type="component" value="Unassembled WGS sequence"/>
</dbReference>
<feature type="non-terminal residue" evidence="1">
    <location>
        <position position="85"/>
    </location>
</feature>
<dbReference type="GeneID" id="25917102"/>
<dbReference type="RefSeq" id="XP_014144772.1">
    <property type="nucleotide sequence ID" value="XM_014289297.1"/>
</dbReference>
<evidence type="ECO:0000313" key="2">
    <source>
        <dbReference type="Proteomes" id="UP000054560"/>
    </source>
</evidence>
<reference evidence="1 2" key="1">
    <citation type="submission" date="2011-02" db="EMBL/GenBank/DDBJ databases">
        <title>The Genome Sequence of Sphaeroforma arctica JP610.</title>
        <authorList>
            <consortium name="The Broad Institute Genome Sequencing Platform"/>
            <person name="Russ C."/>
            <person name="Cuomo C."/>
            <person name="Young S.K."/>
            <person name="Zeng Q."/>
            <person name="Gargeya S."/>
            <person name="Alvarado L."/>
            <person name="Berlin A."/>
            <person name="Chapman S.B."/>
            <person name="Chen Z."/>
            <person name="Freedman E."/>
            <person name="Gellesch M."/>
            <person name="Goldberg J."/>
            <person name="Griggs A."/>
            <person name="Gujja S."/>
            <person name="Heilman E."/>
            <person name="Heiman D."/>
            <person name="Howarth C."/>
            <person name="Mehta T."/>
            <person name="Neiman D."/>
            <person name="Pearson M."/>
            <person name="Roberts A."/>
            <person name="Saif S."/>
            <person name="Shea T."/>
            <person name="Shenoy N."/>
            <person name="Sisk P."/>
            <person name="Stolte C."/>
            <person name="Sykes S."/>
            <person name="White J."/>
            <person name="Yandava C."/>
            <person name="Burger G."/>
            <person name="Gray M.W."/>
            <person name="Holland P.W.H."/>
            <person name="King N."/>
            <person name="Lang F.B.F."/>
            <person name="Roger A.J."/>
            <person name="Ruiz-Trillo I."/>
            <person name="Haas B."/>
            <person name="Nusbaum C."/>
            <person name="Birren B."/>
        </authorList>
    </citation>
    <scope>NUCLEOTIDE SEQUENCE [LARGE SCALE GENOMIC DNA]</scope>
    <source>
        <strain evidence="1 2">JP610</strain>
    </source>
</reference>